<evidence type="ECO:0000313" key="3">
    <source>
        <dbReference type="EMBL" id="TFB33073.1"/>
    </source>
</evidence>
<dbReference type="Proteomes" id="UP000273898">
    <property type="component" value="Unassembled WGS sequence"/>
</dbReference>
<feature type="transmembrane region" description="Helical" evidence="1">
    <location>
        <begin position="6"/>
        <end position="22"/>
    </location>
</feature>
<evidence type="ECO:0000313" key="5">
    <source>
        <dbReference type="Proteomes" id="UP000297429"/>
    </source>
</evidence>
<dbReference type="AlphaFoldDB" id="A0A497Y6W1"/>
<name>A0A497Y6W1_9SPHI</name>
<dbReference type="Proteomes" id="UP000297429">
    <property type="component" value="Unassembled WGS sequence"/>
</dbReference>
<evidence type="ECO:0000313" key="4">
    <source>
        <dbReference type="Proteomes" id="UP000273898"/>
    </source>
</evidence>
<sequence length="132" mass="15638">MQIHLLIVGVVLVALALIHVIFPKYFNWQTELKLLSLINRQMMLVHTFFVALTVFLMGLLCLTSSNELIYTDLGRKISLGLGLFWITRFFIQFFVYSKDLWKGKLFETTVHAMFSILWAYFSFVFLFIFFKY</sequence>
<keyword evidence="1" id="KW-0472">Membrane</keyword>
<keyword evidence="1" id="KW-0812">Transmembrane</keyword>
<evidence type="ECO:0000313" key="2">
    <source>
        <dbReference type="EMBL" id="RLJ77726.1"/>
    </source>
</evidence>
<dbReference type="EMBL" id="SOPX01000001">
    <property type="protein sequence ID" value="TFB33073.1"/>
    <property type="molecule type" value="Genomic_DNA"/>
</dbReference>
<reference evidence="3 5" key="2">
    <citation type="submission" date="2019-03" db="EMBL/GenBank/DDBJ databases">
        <authorList>
            <person name="He R.-H."/>
        </authorList>
    </citation>
    <scope>NUCLEOTIDE SEQUENCE [LARGE SCALE GENOMIC DNA]</scope>
    <source>
        <strain evidence="3 5">DSM 19624</strain>
    </source>
</reference>
<keyword evidence="5" id="KW-1185">Reference proteome</keyword>
<proteinExistence type="predicted"/>
<feature type="transmembrane region" description="Helical" evidence="1">
    <location>
        <begin position="108"/>
        <end position="130"/>
    </location>
</feature>
<evidence type="ECO:0000256" key="1">
    <source>
        <dbReference type="SAM" id="Phobius"/>
    </source>
</evidence>
<feature type="transmembrane region" description="Helical" evidence="1">
    <location>
        <begin position="77"/>
        <end position="96"/>
    </location>
</feature>
<feature type="transmembrane region" description="Helical" evidence="1">
    <location>
        <begin position="43"/>
        <end position="65"/>
    </location>
</feature>
<dbReference type="OrthoDB" id="670562at2"/>
<gene>
    <name evidence="2" type="ORF">BCL90_2832</name>
    <name evidence="3" type="ORF">E3V97_03260</name>
</gene>
<reference evidence="2 4" key="1">
    <citation type="submission" date="2018-10" db="EMBL/GenBank/DDBJ databases">
        <title>Genomic Encyclopedia of Archaeal and Bacterial Type Strains, Phase II (KMG-II): from individual species to whole genera.</title>
        <authorList>
            <person name="Goeker M."/>
        </authorList>
    </citation>
    <scope>NUCLEOTIDE SEQUENCE [LARGE SCALE GENOMIC DNA]</scope>
    <source>
        <strain evidence="2 4">DSM 19624</strain>
    </source>
</reference>
<keyword evidence="1" id="KW-1133">Transmembrane helix</keyword>
<comment type="caution">
    <text evidence="2">The sequence shown here is derived from an EMBL/GenBank/DDBJ whole genome shotgun (WGS) entry which is preliminary data.</text>
</comment>
<protein>
    <submittedName>
        <fullName evidence="2">Uncharacterized protein</fullName>
    </submittedName>
</protein>
<dbReference type="EMBL" id="RCCK01000011">
    <property type="protein sequence ID" value="RLJ77726.1"/>
    <property type="molecule type" value="Genomic_DNA"/>
</dbReference>
<accession>A0A497Y6W1</accession>
<organism evidence="2 4">
    <name type="scientific">Pedobacter alluvionis</name>
    <dbReference type="NCBI Taxonomy" id="475253"/>
    <lineage>
        <taxon>Bacteria</taxon>
        <taxon>Pseudomonadati</taxon>
        <taxon>Bacteroidota</taxon>
        <taxon>Sphingobacteriia</taxon>
        <taxon>Sphingobacteriales</taxon>
        <taxon>Sphingobacteriaceae</taxon>
        <taxon>Pedobacter</taxon>
    </lineage>
</organism>